<feature type="signal peptide" evidence="13">
    <location>
        <begin position="1"/>
        <end position="16"/>
    </location>
</feature>
<reference evidence="14 15" key="1">
    <citation type="journal article" date="2017" name="G3 (Bethesda)">
        <title>First Draft Genome Sequence of the Pathogenic Fungus Lomentospora prolificans (Formerly Scedosporium prolificans).</title>
        <authorList>
            <person name="Luo R."/>
            <person name="Zimin A."/>
            <person name="Workman R."/>
            <person name="Fan Y."/>
            <person name="Pertea G."/>
            <person name="Grossman N."/>
            <person name="Wear M.P."/>
            <person name="Jia B."/>
            <person name="Miller H."/>
            <person name="Casadevall A."/>
            <person name="Timp W."/>
            <person name="Zhang S.X."/>
            <person name="Salzberg S.L."/>
        </authorList>
    </citation>
    <scope>NUCLEOTIDE SEQUENCE [LARGE SCALE GENOMIC DNA]</scope>
    <source>
        <strain evidence="14 15">JHH-5317</strain>
    </source>
</reference>
<dbReference type="PROSITE" id="PS00155">
    <property type="entry name" value="CUTINASE_1"/>
    <property type="match status" value="1"/>
</dbReference>
<dbReference type="SUPFAM" id="SSF53474">
    <property type="entry name" value="alpha/beta-Hydrolases"/>
    <property type="match status" value="1"/>
</dbReference>
<dbReference type="InterPro" id="IPR000675">
    <property type="entry name" value="Cutinase/axe"/>
</dbReference>
<keyword evidence="5 13" id="KW-0964">Secreted</keyword>
<evidence type="ECO:0000256" key="10">
    <source>
        <dbReference type="ARBA" id="ARBA00034045"/>
    </source>
</evidence>
<dbReference type="PRINTS" id="PR00129">
    <property type="entry name" value="CUTINASE"/>
</dbReference>
<dbReference type="GO" id="GO:0050525">
    <property type="term" value="F:cutinase activity"/>
    <property type="evidence" value="ECO:0007669"/>
    <property type="project" value="UniProtKB-UniRule"/>
</dbReference>
<evidence type="ECO:0000256" key="2">
    <source>
        <dbReference type="ARBA" id="ARBA00007534"/>
    </source>
</evidence>
<dbReference type="InterPro" id="IPR043579">
    <property type="entry name" value="CUTINASE_2"/>
</dbReference>
<dbReference type="AlphaFoldDB" id="A0A2N3NFP4"/>
<evidence type="ECO:0000313" key="14">
    <source>
        <dbReference type="EMBL" id="PKS11296.1"/>
    </source>
</evidence>
<dbReference type="EMBL" id="NLAX01000008">
    <property type="protein sequence ID" value="PKS11296.1"/>
    <property type="molecule type" value="Genomic_DNA"/>
</dbReference>
<sequence length="228" mass="24032">MKFLNILSVLAAVAYAAPVADPEPVELVSELEARQLSSTRNDLENGNSANCPKVILIFARGSTEIGNMGSTAGPALAGALESAYRNNIWIQGVGNAYTAGLSQNFLPAGTDRASIDEAKRLFNLAATKCPNAAIVAGGYSQGTAVVGNAVGELSSSVQDKVKGVVLFGYTKNLQNLGRIPNFSSTKTKVYCELADAVCYGTLFILPAHFLYLDDASINAPIWLRSRIG</sequence>
<proteinExistence type="inferred from homology"/>
<dbReference type="PROSITE" id="PS00931">
    <property type="entry name" value="CUTINASE_2"/>
    <property type="match status" value="1"/>
</dbReference>
<dbReference type="InterPro" id="IPR011150">
    <property type="entry name" value="Cutinase_monf"/>
</dbReference>
<feature type="active site" description="Proton donor/acceptor" evidence="11">
    <location>
        <position position="208"/>
    </location>
</feature>
<dbReference type="Gene3D" id="3.40.50.1820">
    <property type="entry name" value="alpha/beta hydrolase"/>
    <property type="match status" value="1"/>
</dbReference>
<dbReference type="InterPro" id="IPR029058">
    <property type="entry name" value="AB_hydrolase_fold"/>
</dbReference>
<protein>
    <recommendedName>
        <fullName evidence="3 13">Cutinase</fullName>
        <ecNumber evidence="3 13">3.1.1.74</ecNumber>
    </recommendedName>
</protein>
<evidence type="ECO:0000313" key="15">
    <source>
        <dbReference type="Proteomes" id="UP000233524"/>
    </source>
</evidence>
<dbReference type="PANTHER" id="PTHR48250:SF3">
    <property type="entry name" value="CUTINASE 1-RELATED"/>
    <property type="match status" value="1"/>
</dbReference>
<evidence type="ECO:0000256" key="5">
    <source>
        <dbReference type="ARBA" id="ARBA00022525"/>
    </source>
</evidence>
<keyword evidence="9 12" id="KW-1015">Disulfide bond</keyword>
<keyword evidence="6 13" id="KW-0732">Signal</keyword>
<dbReference type="STRING" id="41688.A0A2N3NFP4"/>
<feature type="disulfide bond" evidence="12">
    <location>
        <begin position="51"/>
        <end position="129"/>
    </location>
</feature>
<accession>A0A2N3NFP4</accession>
<evidence type="ECO:0000256" key="1">
    <source>
        <dbReference type="ARBA" id="ARBA00004613"/>
    </source>
</evidence>
<evidence type="ECO:0000256" key="11">
    <source>
        <dbReference type="PIRSR" id="PIRSR611150-1"/>
    </source>
</evidence>
<dbReference type="OrthoDB" id="3225429at2759"/>
<dbReference type="FunFam" id="3.40.50.1820:FF:000235">
    <property type="entry name" value="Cutinase 1"/>
    <property type="match status" value="1"/>
</dbReference>
<dbReference type="InParanoid" id="A0A2N3NFP4"/>
<comment type="similarity">
    <text evidence="2 13">Belongs to the cutinase family.</text>
</comment>
<comment type="subcellular location">
    <subcellularLocation>
        <location evidence="1 13">Secreted</location>
    </subcellularLocation>
</comment>
<evidence type="ECO:0000256" key="4">
    <source>
        <dbReference type="ARBA" id="ARBA00022487"/>
    </source>
</evidence>
<evidence type="ECO:0000256" key="3">
    <source>
        <dbReference type="ARBA" id="ARBA00013095"/>
    </source>
</evidence>
<dbReference type="EC" id="3.1.1.74" evidence="3 13"/>
<evidence type="ECO:0000256" key="9">
    <source>
        <dbReference type="ARBA" id="ARBA00023157"/>
    </source>
</evidence>
<comment type="caution">
    <text evidence="14">The sequence shown here is derived from an EMBL/GenBank/DDBJ whole genome shotgun (WGS) entry which is preliminary data.</text>
</comment>
<dbReference type="InterPro" id="IPR043580">
    <property type="entry name" value="CUTINASE_1"/>
</dbReference>
<dbReference type="Pfam" id="PF01083">
    <property type="entry name" value="Cutinase"/>
    <property type="match status" value="1"/>
</dbReference>
<dbReference type="PANTHER" id="PTHR48250">
    <property type="entry name" value="CUTINASE 2-RELATED"/>
    <property type="match status" value="1"/>
</dbReference>
<dbReference type="GO" id="GO:0005576">
    <property type="term" value="C:extracellular region"/>
    <property type="evidence" value="ECO:0007669"/>
    <property type="project" value="UniProtKB-SubCell"/>
</dbReference>
<evidence type="ECO:0000256" key="7">
    <source>
        <dbReference type="ARBA" id="ARBA00022801"/>
    </source>
</evidence>
<dbReference type="SMART" id="SM01110">
    <property type="entry name" value="Cutinase"/>
    <property type="match status" value="1"/>
</dbReference>
<comment type="function">
    <text evidence="13">Catalyzes the hydrolysis of complex carboxylic polyesters found in the cell wall of plants. Degrades cutin, a macromolecule that forms the structure of the plant cuticle.</text>
</comment>
<evidence type="ECO:0000256" key="6">
    <source>
        <dbReference type="ARBA" id="ARBA00022729"/>
    </source>
</evidence>
<gene>
    <name evidence="14" type="ORF">jhhlp_003058</name>
</gene>
<comment type="catalytic activity">
    <reaction evidence="10 13">
        <text>cutin + H2O = cutin monomers.</text>
        <dbReference type="EC" id="3.1.1.74"/>
    </reaction>
</comment>
<keyword evidence="15" id="KW-1185">Reference proteome</keyword>
<dbReference type="Proteomes" id="UP000233524">
    <property type="component" value="Unassembled WGS sequence"/>
</dbReference>
<dbReference type="GO" id="GO:0016052">
    <property type="term" value="P:carbohydrate catabolic process"/>
    <property type="evidence" value="ECO:0007669"/>
    <property type="project" value="TreeGrafter"/>
</dbReference>
<feature type="chain" id="PRO_5014494165" description="Cutinase" evidence="13">
    <location>
        <begin position="17"/>
        <end position="228"/>
    </location>
</feature>
<feature type="disulfide bond" evidence="12">
    <location>
        <begin position="191"/>
        <end position="198"/>
    </location>
</feature>
<feature type="active site" evidence="11">
    <location>
        <position position="195"/>
    </location>
</feature>
<dbReference type="VEuPathDB" id="FungiDB:jhhlp_003058"/>
<keyword evidence="7 13" id="KW-0378">Hydrolase</keyword>
<evidence type="ECO:0000256" key="8">
    <source>
        <dbReference type="ARBA" id="ARBA00023026"/>
    </source>
</evidence>
<evidence type="ECO:0000256" key="13">
    <source>
        <dbReference type="RuleBase" id="RU361263"/>
    </source>
</evidence>
<keyword evidence="8" id="KW-0843">Virulence</keyword>
<evidence type="ECO:0000256" key="12">
    <source>
        <dbReference type="PIRSR" id="PIRSR611150-2"/>
    </source>
</evidence>
<organism evidence="14 15">
    <name type="scientific">Lomentospora prolificans</name>
    <dbReference type="NCBI Taxonomy" id="41688"/>
    <lineage>
        <taxon>Eukaryota</taxon>
        <taxon>Fungi</taxon>
        <taxon>Dikarya</taxon>
        <taxon>Ascomycota</taxon>
        <taxon>Pezizomycotina</taxon>
        <taxon>Sordariomycetes</taxon>
        <taxon>Hypocreomycetidae</taxon>
        <taxon>Microascales</taxon>
        <taxon>Microascaceae</taxon>
        <taxon>Lomentospora</taxon>
    </lineage>
</organism>
<feature type="active site" description="Nucleophile" evidence="11">
    <location>
        <position position="140"/>
    </location>
</feature>
<name>A0A2N3NFP4_9PEZI</name>
<keyword evidence="4 13" id="KW-0719">Serine esterase</keyword>